<sequence>MNHVLIPPSHASANSPVRDGHVEARRAPVRKSPTEAVKDKNRKHPGSQCTLQNRSKCGGRWALFSQHFACRRAALERCWSHPPDVPPPMRNGRTASSSQMNQRPRCYLLTVVLSPRCAAALRVSRPARRYYHGTDVSDTHPTISKAYRAQICDYAHRTDLPCAASSCYEALDSTCGSDCDSMPVAAVGSADEGSSTHSRLSPSITLFGFFLTATPADSDRHHCCTTQMNAYRPAPLEMWAQLYVGSLAFTPGAVVMNFYPRMLFPCSADGVTSTVGYSKYIWSCRRQLS</sequence>
<dbReference type="Proteomes" id="UP000814033">
    <property type="component" value="Unassembled WGS sequence"/>
</dbReference>
<reference evidence="1" key="2">
    <citation type="journal article" date="2022" name="New Phytol.">
        <title>Evolutionary transition to the ectomycorrhizal habit in the genomes of a hyperdiverse lineage of mushroom-forming fungi.</title>
        <authorList>
            <person name="Looney B."/>
            <person name="Miyauchi S."/>
            <person name="Morin E."/>
            <person name="Drula E."/>
            <person name="Courty P.E."/>
            <person name="Kohler A."/>
            <person name="Kuo A."/>
            <person name="LaButti K."/>
            <person name="Pangilinan J."/>
            <person name="Lipzen A."/>
            <person name="Riley R."/>
            <person name="Andreopoulos W."/>
            <person name="He G."/>
            <person name="Johnson J."/>
            <person name="Nolan M."/>
            <person name="Tritt A."/>
            <person name="Barry K.W."/>
            <person name="Grigoriev I.V."/>
            <person name="Nagy L.G."/>
            <person name="Hibbett D."/>
            <person name="Henrissat B."/>
            <person name="Matheny P.B."/>
            <person name="Labbe J."/>
            <person name="Martin F.M."/>
        </authorList>
    </citation>
    <scope>NUCLEOTIDE SEQUENCE</scope>
    <source>
        <strain evidence="1">FP105234-sp</strain>
    </source>
</reference>
<organism evidence="1 2">
    <name type="scientific">Auriscalpium vulgare</name>
    <dbReference type="NCBI Taxonomy" id="40419"/>
    <lineage>
        <taxon>Eukaryota</taxon>
        <taxon>Fungi</taxon>
        <taxon>Dikarya</taxon>
        <taxon>Basidiomycota</taxon>
        <taxon>Agaricomycotina</taxon>
        <taxon>Agaricomycetes</taxon>
        <taxon>Russulales</taxon>
        <taxon>Auriscalpiaceae</taxon>
        <taxon>Auriscalpium</taxon>
    </lineage>
</organism>
<comment type="caution">
    <text evidence="1">The sequence shown here is derived from an EMBL/GenBank/DDBJ whole genome shotgun (WGS) entry which is preliminary data.</text>
</comment>
<evidence type="ECO:0000313" key="1">
    <source>
        <dbReference type="EMBL" id="KAI0052090.1"/>
    </source>
</evidence>
<evidence type="ECO:0000313" key="2">
    <source>
        <dbReference type="Proteomes" id="UP000814033"/>
    </source>
</evidence>
<name>A0ACB8S8A2_9AGAM</name>
<proteinExistence type="predicted"/>
<accession>A0ACB8S8A2</accession>
<reference evidence="1" key="1">
    <citation type="submission" date="2021-02" db="EMBL/GenBank/DDBJ databases">
        <authorList>
            <consortium name="DOE Joint Genome Institute"/>
            <person name="Ahrendt S."/>
            <person name="Looney B.P."/>
            <person name="Miyauchi S."/>
            <person name="Morin E."/>
            <person name="Drula E."/>
            <person name="Courty P.E."/>
            <person name="Chicoki N."/>
            <person name="Fauchery L."/>
            <person name="Kohler A."/>
            <person name="Kuo A."/>
            <person name="Labutti K."/>
            <person name="Pangilinan J."/>
            <person name="Lipzen A."/>
            <person name="Riley R."/>
            <person name="Andreopoulos W."/>
            <person name="He G."/>
            <person name="Johnson J."/>
            <person name="Barry K.W."/>
            <person name="Grigoriev I.V."/>
            <person name="Nagy L."/>
            <person name="Hibbett D."/>
            <person name="Henrissat B."/>
            <person name="Matheny P.B."/>
            <person name="Labbe J."/>
            <person name="Martin F."/>
        </authorList>
    </citation>
    <scope>NUCLEOTIDE SEQUENCE</scope>
    <source>
        <strain evidence="1">FP105234-sp</strain>
    </source>
</reference>
<gene>
    <name evidence="1" type="ORF">FA95DRAFT_55233</name>
</gene>
<protein>
    <submittedName>
        <fullName evidence="1">Uncharacterized protein</fullName>
    </submittedName>
</protein>
<keyword evidence="2" id="KW-1185">Reference proteome</keyword>
<dbReference type="EMBL" id="MU275847">
    <property type="protein sequence ID" value="KAI0052090.1"/>
    <property type="molecule type" value="Genomic_DNA"/>
</dbReference>